<dbReference type="KEGG" id="ssan:NX02_02010"/>
<evidence type="ECO:0000256" key="1">
    <source>
        <dbReference type="SAM" id="MobiDB-lite"/>
    </source>
</evidence>
<dbReference type="EMBL" id="CP006644">
    <property type="protein sequence ID" value="AHE52163.1"/>
    <property type="molecule type" value="Genomic_DNA"/>
</dbReference>
<dbReference type="HOGENOM" id="CLU_2371335_0_0_5"/>
<proteinExistence type="predicted"/>
<accession>W0A758</accession>
<evidence type="ECO:0000313" key="3">
    <source>
        <dbReference type="Proteomes" id="UP000018851"/>
    </source>
</evidence>
<organism evidence="2 3">
    <name type="scientific">Sphingomonas sanxanigenens DSM 19645 = NX02</name>
    <dbReference type="NCBI Taxonomy" id="1123269"/>
    <lineage>
        <taxon>Bacteria</taxon>
        <taxon>Pseudomonadati</taxon>
        <taxon>Pseudomonadota</taxon>
        <taxon>Alphaproteobacteria</taxon>
        <taxon>Sphingomonadales</taxon>
        <taxon>Sphingomonadaceae</taxon>
        <taxon>Sphingomonas</taxon>
    </lineage>
</organism>
<keyword evidence="3" id="KW-1185">Reference proteome</keyword>
<protein>
    <submittedName>
        <fullName evidence="2">Uncharacterized protein</fullName>
    </submittedName>
</protein>
<dbReference type="AlphaFoldDB" id="W0A758"/>
<dbReference type="STRING" id="1123269.NX02_02010"/>
<gene>
    <name evidence="2" type="ORF">NX02_02010</name>
</gene>
<evidence type="ECO:0000313" key="2">
    <source>
        <dbReference type="EMBL" id="AHE52163.1"/>
    </source>
</evidence>
<sequence length="95" mass="10470">MLFQDEVGGRGGRGNRQQARIIDGSAQMAGKSPADIDGYQPAVSRHPLKEGSGERSGARPKFYNDARIHPVDRFQQRFDQIARCREGRSDKIGAA</sequence>
<name>W0A758_9SPHN</name>
<reference evidence="2 3" key="1">
    <citation type="submission" date="2013-07" db="EMBL/GenBank/DDBJ databases">
        <title>Completed genome of Sphingomonas sanxanigenens NX02.</title>
        <authorList>
            <person name="Ma T."/>
            <person name="Huang H."/>
            <person name="Wu M."/>
            <person name="Li X."/>
            <person name="Li G."/>
        </authorList>
    </citation>
    <scope>NUCLEOTIDE SEQUENCE [LARGE SCALE GENOMIC DNA]</scope>
    <source>
        <strain evidence="2 3">NX02</strain>
    </source>
</reference>
<feature type="compositionally biased region" description="Basic and acidic residues" evidence="1">
    <location>
        <begin position="47"/>
        <end position="63"/>
    </location>
</feature>
<dbReference type="Proteomes" id="UP000018851">
    <property type="component" value="Chromosome"/>
</dbReference>
<feature type="region of interest" description="Disordered" evidence="1">
    <location>
        <begin position="1"/>
        <end position="63"/>
    </location>
</feature>